<evidence type="ECO:0000313" key="2">
    <source>
        <dbReference type="Proteomes" id="UP000283786"/>
    </source>
</evidence>
<dbReference type="KEGG" id="palw:PSAL_000950"/>
<accession>A0A418SGR1</accession>
<sequence length="143" mass="16231">MPSDLPDFYFRIRDNGAFVFRVGRDDRQRRLGLDQIAAVNIRNGEIKPQGDHVLDDEETAVIRKWMVGRRALLAARQAEEIRATIESINLTAQWVQTKASPEELDGVADDLLMAMHDLRGLIVRKRADAMTRQEAASQDSDKD</sequence>
<dbReference type="Proteomes" id="UP000283786">
    <property type="component" value="Chromosome"/>
</dbReference>
<organism evidence="1 2">
    <name type="scientific">Pseudooceanicola algae</name>
    <dbReference type="NCBI Taxonomy" id="1537215"/>
    <lineage>
        <taxon>Bacteria</taxon>
        <taxon>Pseudomonadati</taxon>
        <taxon>Pseudomonadota</taxon>
        <taxon>Alphaproteobacteria</taxon>
        <taxon>Rhodobacterales</taxon>
        <taxon>Paracoccaceae</taxon>
        <taxon>Pseudooceanicola</taxon>
    </lineage>
</organism>
<gene>
    <name evidence="1" type="ORF">PSAL_000950</name>
</gene>
<dbReference type="AlphaFoldDB" id="A0A418SGR1"/>
<reference evidence="1 2" key="1">
    <citation type="submission" date="2020-08" db="EMBL/GenBank/DDBJ databases">
        <title>Genome sequence of Rhodobacteraceae bacterium Lw-13e.</title>
        <authorList>
            <person name="Poehlein A."/>
            <person name="Wolter L."/>
            <person name="Daniel R."/>
            <person name="Brinkhoff T."/>
        </authorList>
    </citation>
    <scope>NUCLEOTIDE SEQUENCE [LARGE SCALE GENOMIC DNA]</scope>
    <source>
        <strain evidence="1 2">Lw-13e</strain>
    </source>
</reference>
<keyword evidence="2" id="KW-1185">Reference proteome</keyword>
<dbReference type="EMBL" id="CP060436">
    <property type="protein sequence ID" value="QPM88892.1"/>
    <property type="molecule type" value="Genomic_DNA"/>
</dbReference>
<dbReference type="RefSeq" id="WP_119839131.1">
    <property type="nucleotide sequence ID" value="NZ_CP060436.1"/>
</dbReference>
<name>A0A418SGR1_9RHOB</name>
<protein>
    <submittedName>
        <fullName evidence="1">Uncharacterized protein</fullName>
    </submittedName>
</protein>
<proteinExistence type="predicted"/>
<evidence type="ECO:0000313" key="1">
    <source>
        <dbReference type="EMBL" id="QPM88892.1"/>
    </source>
</evidence>
<dbReference type="OrthoDB" id="7849247at2"/>